<dbReference type="InterPro" id="IPR000847">
    <property type="entry name" value="LysR_HTH_N"/>
</dbReference>
<keyword evidence="2" id="KW-0805">Transcription regulation</keyword>
<proteinExistence type="inferred from homology"/>
<dbReference type="SUPFAM" id="SSF46785">
    <property type="entry name" value="Winged helix' DNA-binding domain"/>
    <property type="match status" value="1"/>
</dbReference>
<evidence type="ECO:0000313" key="6">
    <source>
        <dbReference type="EMBL" id="MBL7255960.1"/>
    </source>
</evidence>
<dbReference type="Gene3D" id="1.10.10.10">
    <property type="entry name" value="Winged helix-like DNA-binding domain superfamily/Winged helix DNA-binding domain"/>
    <property type="match status" value="1"/>
</dbReference>
<dbReference type="Proteomes" id="UP000598996">
    <property type="component" value="Unassembled WGS sequence"/>
</dbReference>
<dbReference type="SUPFAM" id="SSF53850">
    <property type="entry name" value="Periplasmic binding protein-like II"/>
    <property type="match status" value="1"/>
</dbReference>
<evidence type="ECO:0000256" key="1">
    <source>
        <dbReference type="ARBA" id="ARBA00009437"/>
    </source>
</evidence>
<dbReference type="EMBL" id="JAENHO010000004">
    <property type="protein sequence ID" value="MBL7255960.1"/>
    <property type="molecule type" value="Genomic_DNA"/>
</dbReference>
<evidence type="ECO:0000256" key="3">
    <source>
        <dbReference type="ARBA" id="ARBA00023125"/>
    </source>
</evidence>
<protein>
    <submittedName>
        <fullName evidence="6">LysR family transcriptional regulator</fullName>
    </submittedName>
</protein>
<keyword evidence="7" id="KW-1185">Reference proteome</keyword>
<dbReference type="PROSITE" id="PS50931">
    <property type="entry name" value="HTH_LYSR"/>
    <property type="match status" value="1"/>
</dbReference>
<dbReference type="PANTHER" id="PTHR30346:SF17">
    <property type="entry name" value="LYSR FAMILY TRANSCRIPTIONAL REGULATOR"/>
    <property type="match status" value="1"/>
</dbReference>
<dbReference type="Gene3D" id="3.40.190.290">
    <property type="match status" value="1"/>
</dbReference>
<sequence length="304" mass="32943">MDVQQLRCFLAVAEELHFGRAAERLHMTASPVSRIVKELERELGAPLFVRGYHQVELTPAGRALAARVPPLLDQLERARAEVRLIAAGEQRAVHLGGSHFAPPLVLDTVVDCAEKGNPGRPVEVTLAPSADLLPAVSRGELDAALVHLPVDDPAVASLSLASYRFLVVMRRDDPLAGSPALSVADLADRNVVLMPLSLQPLAMQRMRDDLISRGLLRLRMLAGVDSAMLAAHVRRTGDLTFSLDPSTGGSARMYDDPAFAVVPLTDFPQFRLGLVWLAERAADPVVRGVVEAVRTAWADGEWEI</sequence>
<evidence type="ECO:0000256" key="4">
    <source>
        <dbReference type="ARBA" id="ARBA00023163"/>
    </source>
</evidence>
<reference evidence="6 7" key="1">
    <citation type="submission" date="2021-01" db="EMBL/GenBank/DDBJ databases">
        <title>Actinoplanes sp. nov. LDG1-01 isolated from lichen.</title>
        <authorList>
            <person name="Saeng-In P."/>
            <person name="Phongsopitanun W."/>
            <person name="Kanchanasin P."/>
            <person name="Yuki M."/>
            <person name="Kudo T."/>
            <person name="Ohkuma M."/>
            <person name="Tanasupawat S."/>
        </authorList>
    </citation>
    <scope>NUCLEOTIDE SEQUENCE [LARGE SCALE GENOMIC DNA]</scope>
    <source>
        <strain evidence="6 7">LDG1-01</strain>
    </source>
</reference>
<dbReference type="Pfam" id="PF03466">
    <property type="entry name" value="LysR_substrate"/>
    <property type="match status" value="1"/>
</dbReference>
<dbReference type="PRINTS" id="PR00039">
    <property type="entry name" value="HTHLYSR"/>
</dbReference>
<organism evidence="6 7">
    <name type="scientific">Paractinoplanes lichenicola</name>
    <dbReference type="NCBI Taxonomy" id="2802976"/>
    <lineage>
        <taxon>Bacteria</taxon>
        <taxon>Bacillati</taxon>
        <taxon>Actinomycetota</taxon>
        <taxon>Actinomycetes</taxon>
        <taxon>Micromonosporales</taxon>
        <taxon>Micromonosporaceae</taxon>
        <taxon>Paractinoplanes</taxon>
    </lineage>
</organism>
<evidence type="ECO:0000259" key="5">
    <source>
        <dbReference type="PROSITE" id="PS50931"/>
    </source>
</evidence>
<evidence type="ECO:0000313" key="7">
    <source>
        <dbReference type="Proteomes" id="UP000598996"/>
    </source>
</evidence>
<dbReference type="InterPro" id="IPR036388">
    <property type="entry name" value="WH-like_DNA-bd_sf"/>
</dbReference>
<dbReference type="InterPro" id="IPR005119">
    <property type="entry name" value="LysR_subst-bd"/>
</dbReference>
<evidence type="ECO:0000256" key="2">
    <source>
        <dbReference type="ARBA" id="ARBA00023015"/>
    </source>
</evidence>
<dbReference type="CDD" id="cd05466">
    <property type="entry name" value="PBP2_LTTR_substrate"/>
    <property type="match status" value="1"/>
</dbReference>
<dbReference type="InterPro" id="IPR036390">
    <property type="entry name" value="WH_DNA-bd_sf"/>
</dbReference>
<feature type="domain" description="HTH lysR-type" evidence="5">
    <location>
        <begin position="1"/>
        <end position="58"/>
    </location>
</feature>
<gene>
    <name evidence="6" type="ORF">JKJ07_16795</name>
</gene>
<dbReference type="PANTHER" id="PTHR30346">
    <property type="entry name" value="TRANSCRIPTIONAL DUAL REGULATOR HCAR-RELATED"/>
    <property type="match status" value="1"/>
</dbReference>
<dbReference type="RefSeq" id="WP_202992481.1">
    <property type="nucleotide sequence ID" value="NZ_JAENHO010000004.1"/>
</dbReference>
<name>A0ABS1VP19_9ACTN</name>
<comment type="similarity">
    <text evidence="1">Belongs to the LysR transcriptional regulatory family.</text>
</comment>
<comment type="caution">
    <text evidence="6">The sequence shown here is derived from an EMBL/GenBank/DDBJ whole genome shotgun (WGS) entry which is preliminary data.</text>
</comment>
<dbReference type="Pfam" id="PF00126">
    <property type="entry name" value="HTH_1"/>
    <property type="match status" value="1"/>
</dbReference>
<accession>A0ABS1VP19</accession>
<keyword evidence="4" id="KW-0804">Transcription</keyword>
<keyword evidence="3" id="KW-0238">DNA-binding</keyword>